<dbReference type="Proteomes" id="UP001155483">
    <property type="component" value="Unassembled WGS sequence"/>
</dbReference>
<keyword evidence="1" id="KW-0732">Signal</keyword>
<sequence>MRNKLFLAISFILMTVFAQAQDKFFTKSGKINFYSVAPLEDIEAKHKSAVAVLDTKNGTLQFSALIKGFEFENEEMQQHFNEDYMESDKFPKSEFKGQVVNNAAVNYQKPGTYPIQVKGALTIRGVTKEVQTPGTIKVDGDGVKAAATFNVQVADYNIKIPSLVKDKVAKTVKITVDTKLDPLN</sequence>
<dbReference type="Pfam" id="PF04264">
    <property type="entry name" value="YceI"/>
    <property type="match status" value="1"/>
</dbReference>
<reference evidence="3" key="2">
    <citation type="submission" date="2023-04" db="EMBL/GenBank/DDBJ databases">
        <title>Paracnuella aquatica gen. nov., sp. nov., a member of the family Chitinophagaceae isolated from a hot spring.</title>
        <authorList>
            <person name="Wang C."/>
        </authorList>
    </citation>
    <scope>NUCLEOTIDE SEQUENCE</scope>
    <source>
        <strain evidence="3">LB-8</strain>
    </source>
</reference>
<dbReference type="Gene3D" id="2.40.128.110">
    <property type="entry name" value="Lipid/polyisoprenoid-binding, YceI-like"/>
    <property type="match status" value="1"/>
</dbReference>
<feature type="chain" id="PRO_5040794739" evidence="1">
    <location>
        <begin position="21"/>
        <end position="184"/>
    </location>
</feature>
<dbReference type="InterPro" id="IPR007372">
    <property type="entry name" value="Lipid/polyisoprenoid-bd_YceI"/>
</dbReference>
<proteinExistence type="predicted"/>
<dbReference type="PANTHER" id="PTHR34406">
    <property type="entry name" value="PROTEIN YCEI"/>
    <property type="match status" value="1"/>
</dbReference>
<name>A0A9X3BEZ6_9BACT</name>
<dbReference type="AlphaFoldDB" id="A0A9X3BEZ6"/>
<protein>
    <submittedName>
        <fullName evidence="3">YceI family protein</fullName>
    </submittedName>
</protein>
<evidence type="ECO:0000256" key="1">
    <source>
        <dbReference type="SAM" id="SignalP"/>
    </source>
</evidence>
<reference evidence="3" key="1">
    <citation type="submission" date="2022-09" db="EMBL/GenBank/DDBJ databases">
        <authorList>
            <person name="Yuan C."/>
            <person name="Ke Z."/>
        </authorList>
    </citation>
    <scope>NUCLEOTIDE SEQUENCE</scope>
    <source>
        <strain evidence="3">LB-8</strain>
    </source>
</reference>
<gene>
    <name evidence="3" type="ORF">OCK74_02635</name>
</gene>
<dbReference type="EMBL" id="JAOTIF010000001">
    <property type="protein sequence ID" value="MCU7547989.1"/>
    <property type="molecule type" value="Genomic_DNA"/>
</dbReference>
<evidence type="ECO:0000313" key="3">
    <source>
        <dbReference type="EMBL" id="MCU7547989.1"/>
    </source>
</evidence>
<dbReference type="PANTHER" id="PTHR34406:SF1">
    <property type="entry name" value="PROTEIN YCEI"/>
    <property type="match status" value="1"/>
</dbReference>
<accession>A0A9X3BEZ6</accession>
<evidence type="ECO:0000313" key="4">
    <source>
        <dbReference type="Proteomes" id="UP001155483"/>
    </source>
</evidence>
<evidence type="ECO:0000259" key="2">
    <source>
        <dbReference type="Pfam" id="PF04264"/>
    </source>
</evidence>
<organism evidence="3 4">
    <name type="scientific">Paraflavisolibacter caeni</name>
    <dbReference type="NCBI Taxonomy" id="2982496"/>
    <lineage>
        <taxon>Bacteria</taxon>
        <taxon>Pseudomonadati</taxon>
        <taxon>Bacteroidota</taxon>
        <taxon>Chitinophagia</taxon>
        <taxon>Chitinophagales</taxon>
        <taxon>Chitinophagaceae</taxon>
        <taxon>Paraflavisolibacter</taxon>
    </lineage>
</organism>
<dbReference type="RefSeq" id="WP_279295433.1">
    <property type="nucleotide sequence ID" value="NZ_JAOTIF010000001.1"/>
</dbReference>
<dbReference type="InterPro" id="IPR036761">
    <property type="entry name" value="TTHA0802/YceI-like_sf"/>
</dbReference>
<keyword evidence="4" id="KW-1185">Reference proteome</keyword>
<comment type="caution">
    <text evidence="3">The sequence shown here is derived from an EMBL/GenBank/DDBJ whole genome shotgun (WGS) entry which is preliminary data.</text>
</comment>
<feature type="signal peptide" evidence="1">
    <location>
        <begin position="1"/>
        <end position="20"/>
    </location>
</feature>
<dbReference type="SUPFAM" id="SSF101874">
    <property type="entry name" value="YceI-like"/>
    <property type="match status" value="1"/>
</dbReference>
<feature type="domain" description="Lipid/polyisoprenoid-binding YceI-like" evidence="2">
    <location>
        <begin position="54"/>
        <end position="179"/>
    </location>
</feature>